<feature type="compositionally biased region" description="Low complexity" evidence="1">
    <location>
        <begin position="409"/>
        <end position="421"/>
    </location>
</feature>
<dbReference type="InterPro" id="IPR003593">
    <property type="entry name" value="AAA+_ATPase"/>
</dbReference>
<evidence type="ECO:0000259" key="2">
    <source>
        <dbReference type="SMART" id="SM00382"/>
    </source>
</evidence>
<dbReference type="InterPro" id="IPR027417">
    <property type="entry name" value="P-loop_NTPase"/>
</dbReference>
<dbReference type="PANTHER" id="PTHR37291">
    <property type="entry name" value="5-METHYLCYTOSINE-SPECIFIC RESTRICTION ENZYME B"/>
    <property type="match status" value="1"/>
</dbReference>
<dbReference type="Proteomes" id="UP000766904">
    <property type="component" value="Unassembled WGS sequence"/>
</dbReference>
<dbReference type="EMBL" id="PHNJ01000010">
    <property type="protein sequence ID" value="TYL37375.1"/>
    <property type="molecule type" value="Genomic_DNA"/>
</dbReference>
<evidence type="ECO:0000313" key="4">
    <source>
        <dbReference type="Proteomes" id="UP000766904"/>
    </source>
</evidence>
<feature type="domain" description="AAA+ ATPase" evidence="2">
    <location>
        <begin position="332"/>
        <end position="537"/>
    </location>
</feature>
<dbReference type="GO" id="GO:0005524">
    <property type="term" value="F:ATP binding"/>
    <property type="evidence" value="ECO:0007669"/>
    <property type="project" value="InterPro"/>
</dbReference>
<organism evidence="3 4">
    <name type="scientific">Natronococcus pandeyae</name>
    <dbReference type="NCBI Taxonomy" id="2055836"/>
    <lineage>
        <taxon>Archaea</taxon>
        <taxon>Methanobacteriati</taxon>
        <taxon>Methanobacteriota</taxon>
        <taxon>Stenosarchaea group</taxon>
        <taxon>Halobacteria</taxon>
        <taxon>Halobacteriales</taxon>
        <taxon>Natrialbaceae</taxon>
        <taxon>Natronococcus</taxon>
    </lineage>
</organism>
<accession>A0A8J8TQY2</accession>
<protein>
    <recommendedName>
        <fullName evidence="2">AAA+ ATPase domain-containing protein</fullName>
    </recommendedName>
</protein>
<comment type="caution">
    <text evidence="3">The sequence shown here is derived from an EMBL/GenBank/DDBJ whole genome shotgun (WGS) entry which is preliminary data.</text>
</comment>
<evidence type="ECO:0000313" key="3">
    <source>
        <dbReference type="EMBL" id="TYL37375.1"/>
    </source>
</evidence>
<feature type="region of interest" description="Disordered" evidence="1">
    <location>
        <begin position="391"/>
        <end position="421"/>
    </location>
</feature>
<evidence type="ECO:0000256" key="1">
    <source>
        <dbReference type="SAM" id="MobiDB-lite"/>
    </source>
</evidence>
<dbReference type="PANTHER" id="PTHR37291:SF1">
    <property type="entry name" value="TYPE IV METHYL-DIRECTED RESTRICTION ENZYME ECOKMCRB SUBUNIT"/>
    <property type="match status" value="1"/>
</dbReference>
<keyword evidence="4" id="KW-1185">Reference proteome</keyword>
<feature type="region of interest" description="Disordered" evidence="1">
    <location>
        <begin position="101"/>
        <end position="129"/>
    </location>
</feature>
<dbReference type="SMART" id="SM00382">
    <property type="entry name" value="AAA"/>
    <property type="match status" value="1"/>
</dbReference>
<dbReference type="GO" id="GO:0016887">
    <property type="term" value="F:ATP hydrolysis activity"/>
    <property type="evidence" value="ECO:0007669"/>
    <property type="project" value="InterPro"/>
</dbReference>
<dbReference type="InterPro" id="IPR011704">
    <property type="entry name" value="ATPase_dyneun-rel_AAA"/>
</dbReference>
<gene>
    <name evidence="3" type="ORF">CV102_17305</name>
</gene>
<sequence length="687" mass="78450">MDDDTLTDLIDRYLPEHWDNSDSRERQITRVVELFLESDSDRDTEERRLEAQRQVADEEGIEINTVQSKCGRETWEDHVSDGDDYHRDHFDAALEQIDQAWTSRSDQKMSNETAETPEPTAENRLGRPKQQYSIEDTRFVTIRVSQSGGMRQHFQETVLSDVPAETVARFTDRDFLRDEVRLWGNRQSTVSDQEVSEGDWLLFFISDRYVAVAEVAGTEKLNDERAMDFCEEVWPTYDADDPFNYIVYLSRVYTADIDIDRFWDDDVIGYSGHPYDGWTALDTHREAIAAEYGSLGEFIDSATAALEYDYWDLSEWPLDLAFSKRLNNQLERKGQVILYGPPGTGKSYTADIFAEWAVGRESRALDPGDRIKMVTFHPSFSYEDFIEGYTVSEDSDGTENGSTTLGDFSGSETTTETESGSPFELKAGVFKDFCERANRAYGEWLEAGRPGSPPSYLFLVDEINRGNLAKVFGELITLIEKSKRGRPAELAHSGDEFTVPPNVYLIGTMNTADQSIALVDAALRRRFATIPVPPNYEVLYDHEAYPFDSRQEAYDLVQTGRSGFEPLLAASVLALEVINLKIIHDSNLDRGKRIGHSYLLPEAWQQPGMRKERALTDVWRYDILPLLEEYYFGEFSRLMRDMFDTDQSPLFDERTQDIGNFDPATLQQSLIDLVEQNLDRLDLGGSS</sequence>
<dbReference type="SUPFAM" id="SSF52540">
    <property type="entry name" value="P-loop containing nucleoside triphosphate hydrolases"/>
    <property type="match status" value="1"/>
</dbReference>
<dbReference type="InterPro" id="IPR052934">
    <property type="entry name" value="Methyl-DNA_Rec/Restrict_Enz"/>
</dbReference>
<dbReference type="OrthoDB" id="9837at2157"/>
<feature type="compositionally biased region" description="Low complexity" evidence="1">
    <location>
        <begin position="112"/>
        <end position="122"/>
    </location>
</feature>
<name>A0A8J8TQY2_9EURY</name>
<dbReference type="RefSeq" id="WP_148859238.1">
    <property type="nucleotide sequence ID" value="NZ_PHNJ01000010.1"/>
</dbReference>
<dbReference type="Gene3D" id="3.40.50.300">
    <property type="entry name" value="P-loop containing nucleotide triphosphate hydrolases"/>
    <property type="match status" value="1"/>
</dbReference>
<reference evidence="3" key="1">
    <citation type="submission" date="2017-11" db="EMBL/GenBank/DDBJ databases">
        <authorList>
            <person name="Kajale S.C."/>
            <person name="Sharma A."/>
        </authorList>
    </citation>
    <scope>NUCLEOTIDE SEQUENCE</scope>
    <source>
        <strain evidence="3">LS1_42</strain>
    </source>
</reference>
<feature type="compositionally biased region" description="Polar residues" evidence="1">
    <location>
        <begin position="101"/>
        <end position="111"/>
    </location>
</feature>
<dbReference type="AlphaFoldDB" id="A0A8J8TQY2"/>
<proteinExistence type="predicted"/>
<dbReference type="Pfam" id="PF07728">
    <property type="entry name" value="AAA_5"/>
    <property type="match status" value="1"/>
</dbReference>